<comment type="caution">
    <text evidence="1">The sequence shown here is derived from an EMBL/GenBank/DDBJ whole genome shotgun (WGS) entry which is preliminary data.</text>
</comment>
<dbReference type="AlphaFoldDB" id="A0A5J4PPQ5"/>
<accession>A0A5J4PPQ5</accession>
<protein>
    <submittedName>
        <fullName evidence="1">Uncharacterized protein</fullName>
    </submittedName>
</protein>
<dbReference type="EMBL" id="SNRY01006907">
    <property type="protein sequence ID" value="KAA6311505.1"/>
    <property type="molecule type" value="Genomic_DNA"/>
</dbReference>
<gene>
    <name evidence="1" type="ORF">EZS27_037379</name>
</gene>
<organism evidence="1">
    <name type="scientific">termite gut metagenome</name>
    <dbReference type="NCBI Taxonomy" id="433724"/>
    <lineage>
        <taxon>unclassified sequences</taxon>
        <taxon>metagenomes</taxon>
        <taxon>organismal metagenomes</taxon>
    </lineage>
</organism>
<reference evidence="1" key="1">
    <citation type="submission" date="2019-03" db="EMBL/GenBank/DDBJ databases">
        <title>Single cell metagenomics reveals metabolic interactions within the superorganism composed of flagellate Streblomastix strix and complex community of Bacteroidetes bacteria on its surface.</title>
        <authorList>
            <person name="Treitli S.C."/>
            <person name="Kolisko M."/>
            <person name="Husnik F."/>
            <person name="Keeling P."/>
            <person name="Hampl V."/>
        </authorList>
    </citation>
    <scope>NUCLEOTIDE SEQUENCE</scope>
    <source>
        <strain evidence="1">STM</strain>
    </source>
</reference>
<sequence>MKKGINYKETNRQLKVSFSFSTIVLFIKSISQEYDFPQNKQAKSKLILNFEKSFINYHYENTNNQESAM</sequence>
<name>A0A5J4PPQ5_9ZZZZ</name>
<proteinExistence type="predicted"/>
<evidence type="ECO:0000313" key="1">
    <source>
        <dbReference type="EMBL" id="KAA6311505.1"/>
    </source>
</evidence>